<organism evidence="1 2">
    <name type="scientific">Paenibacillus lentus</name>
    <dbReference type="NCBI Taxonomy" id="1338368"/>
    <lineage>
        <taxon>Bacteria</taxon>
        <taxon>Bacillati</taxon>
        <taxon>Bacillota</taxon>
        <taxon>Bacilli</taxon>
        <taxon>Bacillales</taxon>
        <taxon>Paenibacillaceae</taxon>
        <taxon>Paenibacillus</taxon>
    </lineage>
</organism>
<dbReference type="AlphaFoldDB" id="A0A3S8RQL4"/>
<dbReference type="KEGG" id="plen:EIM92_02120"/>
<gene>
    <name evidence="1" type="ORF">EIM92_02120</name>
</gene>
<evidence type="ECO:0000313" key="2">
    <source>
        <dbReference type="Proteomes" id="UP000273145"/>
    </source>
</evidence>
<name>A0A3S8RQL4_9BACL</name>
<dbReference type="Proteomes" id="UP000273145">
    <property type="component" value="Chromosome"/>
</dbReference>
<evidence type="ECO:0000313" key="1">
    <source>
        <dbReference type="EMBL" id="AZK45137.1"/>
    </source>
</evidence>
<keyword evidence="2" id="KW-1185">Reference proteome</keyword>
<dbReference type="OrthoDB" id="9821164at2"/>
<dbReference type="RefSeq" id="WP_125081266.1">
    <property type="nucleotide sequence ID" value="NZ_CP034248.1"/>
</dbReference>
<sequence>MDFKTKINNIYSNQKMLISPAATTPTTILTSITKSNWFYDDSLFYDLDTFEVARSITEYTIYKSQDADPNYDYLTVDAFTTWYPAYDNRNIINGIQGTIDNQYNGDELISYYPNTGSIDTQLQNNTQYQIGIGYPFAVTANVTWSSGAKVKMQARGDQETERYYQFFYGTDGSRYNWIGSGAPVDTRYTATYKSAGTLLGLYVTSSVRHQWFNESTSEWKNNTEVLSYDY</sequence>
<reference evidence="1 2" key="1">
    <citation type="submission" date="2018-11" db="EMBL/GenBank/DDBJ databases">
        <title>Genome sequencing of Paenibacillus lentus DSM25539(T).</title>
        <authorList>
            <person name="Kook J.-K."/>
            <person name="Park S.-N."/>
            <person name="Lim Y.K."/>
        </authorList>
    </citation>
    <scope>NUCLEOTIDE SEQUENCE [LARGE SCALE GENOMIC DNA]</scope>
    <source>
        <strain evidence="1 2">DSM 25539</strain>
    </source>
</reference>
<dbReference type="EMBL" id="CP034248">
    <property type="protein sequence ID" value="AZK45137.1"/>
    <property type="molecule type" value="Genomic_DNA"/>
</dbReference>
<proteinExistence type="predicted"/>
<protein>
    <submittedName>
        <fullName evidence="1">Uncharacterized protein</fullName>
    </submittedName>
</protein>
<accession>A0A3S8RQL4</accession>